<dbReference type="KEGG" id="aqt:FN924_17655"/>
<dbReference type="Proteomes" id="UP000315215">
    <property type="component" value="Chromosome"/>
</dbReference>
<evidence type="ECO:0000313" key="2">
    <source>
        <dbReference type="Proteomes" id="UP000315215"/>
    </source>
</evidence>
<evidence type="ECO:0000313" key="1">
    <source>
        <dbReference type="EMBL" id="QDP41835.1"/>
    </source>
</evidence>
<dbReference type="RefSeq" id="WP_143896768.1">
    <property type="nucleotide sequence ID" value="NZ_CP041666.1"/>
</dbReference>
<dbReference type="InterPro" id="IPR011697">
    <property type="entry name" value="Peptidase_C26"/>
</dbReference>
<sequence length="242" mass="26933">MKPVIGITTSIDVEYTHLSVSKSNIDAITLSGGLPIALINMTNEQDIKAIGDQLDGLYVTGGYDINPLLFGEEPHPKLGTITPDRDTFELALLRYMLERNKPILAVCRGCQVLNIAAGGDMYQDIYEQMNQELIQHQQQAPKAHASHYAWVKDKSLLHRITGKRKLLVNSRHHQANRTIAPGFSSVAEASDGVNEAIESVTHPFVLGLQWHPENLLEANDKDARRIYEAFIDSAKEAKHETN</sequence>
<dbReference type="OrthoDB" id="9813383at2"/>
<dbReference type="GO" id="GO:0006598">
    <property type="term" value="P:polyamine catabolic process"/>
    <property type="evidence" value="ECO:0007669"/>
    <property type="project" value="TreeGrafter"/>
</dbReference>
<dbReference type="Pfam" id="PF07722">
    <property type="entry name" value="Peptidase_C26"/>
    <property type="match status" value="1"/>
</dbReference>
<dbReference type="SUPFAM" id="SSF52317">
    <property type="entry name" value="Class I glutamine amidotransferase-like"/>
    <property type="match status" value="1"/>
</dbReference>
<dbReference type="GO" id="GO:0005829">
    <property type="term" value="C:cytosol"/>
    <property type="evidence" value="ECO:0007669"/>
    <property type="project" value="TreeGrafter"/>
</dbReference>
<accession>A0A516KKB6</accession>
<dbReference type="GO" id="GO:0033969">
    <property type="term" value="F:gamma-glutamyl-gamma-aminobutyrate hydrolase activity"/>
    <property type="evidence" value="ECO:0007669"/>
    <property type="project" value="TreeGrafter"/>
</dbReference>
<dbReference type="Gene3D" id="3.40.50.880">
    <property type="match status" value="1"/>
</dbReference>
<gene>
    <name evidence="1" type="ORF">FN924_17655</name>
</gene>
<keyword evidence="1" id="KW-0378">Hydrolase</keyword>
<dbReference type="AlphaFoldDB" id="A0A516KKB6"/>
<protein>
    <submittedName>
        <fullName evidence="1">Gamma-glutamyl-gamma-aminobutyrate hydrolase family protein</fullName>
    </submittedName>
</protein>
<dbReference type="InterPro" id="IPR044668">
    <property type="entry name" value="PuuD-like"/>
</dbReference>
<keyword evidence="2" id="KW-1185">Reference proteome</keyword>
<dbReference type="CDD" id="cd01745">
    <property type="entry name" value="GATase1_2"/>
    <property type="match status" value="1"/>
</dbReference>
<dbReference type="InterPro" id="IPR029062">
    <property type="entry name" value="Class_I_gatase-like"/>
</dbReference>
<organism evidence="1 2">
    <name type="scientific">Radiobacillus deserti</name>
    <dbReference type="NCBI Taxonomy" id="2594883"/>
    <lineage>
        <taxon>Bacteria</taxon>
        <taxon>Bacillati</taxon>
        <taxon>Bacillota</taxon>
        <taxon>Bacilli</taxon>
        <taxon>Bacillales</taxon>
        <taxon>Bacillaceae</taxon>
        <taxon>Radiobacillus</taxon>
    </lineage>
</organism>
<dbReference type="PANTHER" id="PTHR43235:SF1">
    <property type="entry name" value="GLUTAMINE AMIDOTRANSFERASE PB2B2.05-RELATED"/>
    <property type="match status" value="1"/>
</dbReference>
<dbReference type="PROSITE" id="PS51273">
    <property type="entry name" value="GATASE_TYPE_1"/>
    <property type="match status" value="1"/>
</dbReference>
<dbReference type="EMBL" id="CP041666">
    <property type="protein sequence ID" value="QDP41835.1"/>
    <property type="molecule type" value="Genomic_DNA"/>
</dbReference>
<proteinExistence type="predicted"/>
<reference evidence="1 2" key="1">
    <citation type="submission" date="2019-07" db="EMBL/GenBank/DDBJ databases">
        <authorList>
            <person name="Li J."/>
        </authorList>
    </citation>
    <scope>NUCLEOTIDE SEQUENCE [LARGE SCALE GENOMIC DNA]</scope>
    <source>
        <strain evidence="1 2">TKL69</strain>
    </source>
</reference>
<dbReference type="PANTHER" id="PTHR43235">
    <property type="entry name" value="GLUTAMINE AMIDOTRANSFERASE PB2B2.05-RELATED"/>
    <property type="match status" value="1"/>
</dbReference>
<name>A0A516KKB6_9BACI</name>